<reference evidence="4" key="1">
    <citation type="submission" date="2022-03" db="EMBL/GenBank/DDBJ databases">
        <title>Aurantimonas Liuensis sp. Nov., isolated from the hadal seawater of the Mariana Trench.</title>
        <authorList>
            <person name="Liu R."/>
        </authorList>
    </citation>
    <scope>NUCLEOTIDE SEQUENCE</scope>
    <source>
        <strain evidence="4">LRZ36</strain>
    </source>
</reference>
<dbReference type="InterPro" id="IPR000160">
    <property type="entry name" value="GGDEF_dom"/>
</dbReference>
<dbReference type="RefSeq" id="WP_253965256.1">
    <property type="nucleotide sequence ID" value="NZ_JALHBS010000093.1"/>
</dbReference>
<dbReference type="InterPro" id="IPR043128">
    <property type="entry name" value="Rev_trsase/Diguanyl_cyclase"/>
</dbReference>
<dbReference type="Pfam" id="PF00990">
    <property type="entry name" value="GGDEF"/>
    <property type="match status" value="1"/>
</dbReference>
<dbReference type="CDD" id="cd01949">
    <property type="entry name" value="GGDEF"/>
    <property type="match status" value="1"/>
</dbReference>
<dbReference type="NCBIfam" id="TIGR00254">
    <property type="entry name" value="GGDEF"/>
    <property type="match status" value="1"/>
</dbReference>
<dbReference type="Proteomes" id="UP001155220">
    <property type="component" value="Unassembled WGS sequence"/>
</dbReference>
<keyword evidence="5" id="KW-1185">Reference proteome</keyword>
<dbReference type="SMART" id="SM00267">
    <property type="entry name" value="GGDEF"/>
    <property type="match status" value="1"/>
</dbReference>
<dbReference type="PROSITE" id="PS50887">
    <property type="entry name" value="GGDEF"/>
    <property type="match status" value="1"/>
</dbReference>
<dbReference type="EC" id="2.7.7.65" evidence="4"/>
<dbReference type="InterPro" id="IPR035965">
    <property type="entry name" value="PAS-like_dom_sf"/>
</dbReference>
<dbReference type="Gene3D" id="3.30.70.270">
    <property type="match status" value="1"/>
</dbReference>
<evidence type="ECO:0000313" key="4">
    <source>
        <dbReference type="EMBL" id="MCP3056449.1"/>
    </source>
</evidence>
<organism evidence="4 5">
    <name type="scientific">Aurantimonas marianensis</name>
    <dbReference type="NCBI Taxonomy" id="2920428"/>
    <lineage>
        <taxon>Bacteria</taxon>
        <taxon>Pseudomonadati</taxon>
        <taxon>Pseudomonadota</taxon>
        <taxon>Alphaproteobacteria</taxon>
        <taxon>Hyphomicrobiales</taxon>
        <taxon>Aurantimonadaceae</taxon>
        <taxon>Aurantimonas</taxon>
    </lineage>
</organism>
<dbReference type="SUPFAM" id="SSF55073">
    <property type="entry name" value="Nucleotide cyclase"/>
    <property type="match status" value="1"/>
</dbReference>
<dbReference type="InterPro" id="IPR000700">
    <property type="entry name" value="PAS-assoc_C"/>
</dbReference>
<accession>A0A9X2HF52</accession>
<dbReference type="EMBL" id="JALHBS010000093">
    <property type="protein sequence ID" value="MCP3056449.1"/>
    <property type="molecule type" value="Genomic_DNA"/>
</dbReference>
<dbReference type="SMART" id="SM00086">
    <property type="entry name" value="PAC"/>
    <property type="match status" value="1"/>
</dbReference>
<feature type="region of interest" description="Disordered" evidence="1">
    <location>
        <begin position="369"/>
        <end position="395"/>
    </location>
</feature>
<dbReference type="InterPro" id="IPR029787">
    <property type="entry name" value="Nucleotide_cyclase"/>
</dbReference>
<dbReference type="GO" id="GO:0052621">
    <property type="term" value="F:diguanylate cyclase activity"/>
    <property type="evidence" value="ECO:0007669"/>
    <property type="project" value="UniProtKB-EC"/>
</dbReference>
<dbReference type="AlphaFoldDB" id="A0A9X2HF52"/>
<keyword evidence="4" id="KW-0808">Transferase</keyword>
<name>A0A9X2HF52_9HYPH</name>
<keyword evidence="4" id="KW-0548">Nucleotidyltransferase</keyword>
<dbReference type="PANTHER" id="PTHR44757:SF2">
    <property type="entry name" value="BIOFILM ARCHITECTURE MAINTENANCE PROTEIN MBAA"/>
    <property type="match status" value="1"/>
</dbReference>
<dbReference type="SUPFAM" id="SSF55785">
    <property type="entry name" value="PYP-like sensor domain (PAS domain)"/>
    <property type="match status" value="1"/>
</dbReference>
<evidence type="ECO:0000256" key="1">
    <source>
        <dbReference type="SAM" id="MobiDB-lite"/>
    </source>
</evidence>
<comment type="caution">
    <text evidence="4">The sequence shown here is derived from an EMBL/GenBank/DDBJ whole genome shotgun (WGS) entry which is preliminary data.</text>
</comment>
<protein>
    <submittedName>
        <fullName evidence="4">Diguanylate cyclase</fullName>
        <ecNumber evidence="4">2.7.7.65</ecNumber>
    </submittedName>
</protein>
<dbReference type="Gene3D" id="3.30.450.20">
    <property type="entry name" value="PAS domain"/>
    <property type="match status" value="1"/>
</dbReference>
<evidence type="ECO:0000313" key="5">
    <source>
        <dbReference type="Proteomes" id="UP001155220"/>
    </source>
</evidence>
<feature type="domain" description="PAC" evidence="2">
    <location>
        <begin position="146"/>
        <end position="197"/>
    </location>
</feature>
<sequence>MKREYAPSPWNPDSALGIANAARLDCILGDWAGDMTSLSIPQGGAAIIAGQQAQLEAQALLIEEQAAALAHSRKIFERASAAARIGVWECNLASHTLAWTDVVYDIFDLPRGCALDRNEILNCYPRSSRKMLERLRSKAIEDRSGFSLDAEITTTKGRLRWIRITASVECDNGVAVRIFGMKQDITEEKIISDRMRYLAEFDVMTGLCNRSRFQSRLSDLGACDADLNPIGALMLVDLDGFKQVNDTYGHALGDECLKEVALRLGNACSQAEMVARIGGDEFAILLGAHLDRRAMEEHAGAIVEALGRPVDRQGHSLKLGASVGIARVDACTPSELFIHADAALYAAKAAGRNRFCMFDPAMMRTDSGHAPASGTAAPIRPMDTDGRAFRRARSA</sequence>
<evidence type="ECO:0000259" key="3">
    <source>
        <dbReference type="PROSITE" id="PS50887"/>
    </source>
</evidence>
<dbReference type="PROSITE" id="PS50113">
    <property type="entry name" value="PAC"/>
    <property type="match status" value="1"/>
</dbReference>
<evidence type="ECO:0000259" key="2">
    <source>
        <dbReference type="PROSITE" id="PS50113"/>
    </source>
</evidence>
<dbReference type="InterPro" id="IPR052155">
    <property type="entry name" value="Biofilm_reg_signaling"/>
</dbReference>
<feature type="domain" description="GGDEF" evidence="3">
    <location>
        <begin position="229"/>
        <end position="360"/>
    </location>
</feature>
<gene>
    <name evidence="4" type="ORF">MJ956_15040</name>
</gene>
<dbReference type="Gene3D" id="2.10.70.100">
    <property type="match status" value="1"/>
</dbReference>
<dbReference type="PANTHER" id="PTHR44757">
    <property type="entry name" value="DIGUANYLATE CYCLASE DGCP"/>
    <property type="match status" value="1"/>
</dbReference>
<dbReference type="InterPro" id="IPR001610">
    <property type="entry name" value="PAC"/>
</dbReference>
<proteinExistence type="predicted"/>